<proteinExistence type="predicted"/>
<evidence type="ECO:0000256" key="1">
    <source>
        <dbReference type="SAM" id="MobiDB-lite"/>
    </source>
</evidence>
<name>A0A9N9EUJ8_9GLOM</name>
<dbReference type="OrthoDB" id="2468049at2759"/>
<comment type="caution">
    <text evidence="2">The sequence shown here is derived from an EMBL/GenBank/DDBJ whole genome shotgun (WGS) entry which is preliminary data.</text>
</comment>
<accession>A0A9N9EUJ8</accession>
<reference evidence="2" key="1">
    <citation type="submission" date="2021-06" db="EMBL/GenBank/DDBJ databases">
        <authorList>
            <person name="Kallberg Y."/>
            <person name="Tangrot J."/>
            <person name="Rosling A."/>
        </authorList>
    </citation>
    <scope>NUCLEOTIDE SEQUENCE</scope>
    <source>
        <strain evidence="2">FL966</strain>
    </source>
</reference>
<feature type="compositionally biased region" description="Low complexity" evidence="1">
    <location>
        <begin position="22"/>
        <end position="41"/>
    </location>
</feature>
<protein>
    <submittedName>
        <fullName evidence="2">4746_t:CDS:1</fullName>
    </submittedName>
</protein>
<gene>
    <name evidence="2" type="ORF">CPELLU_LOCUS11547</name>
</gene>
<keyword evidence="3" id="KW-1185">Reference proteome</keyword>
<dbReference type="AlphaFoldDB" id="A0A9N9EUJ8"/>
<dbReference type="Proteomes" id="UP000789759">
    <property type="component" value="Unassembled WGS sequence"/>
</dbReference>
<feature type="region of interest" description="Disordered" evidence="1">
    <location>
        <begin position="22"/>
        <end position="52"/>
    </location>
</feature>
<evidence type="ECO:0000313" key="2">
    <source>
        <dbReference type="EMBL" id="CAG8695646.1"/>
    </source>
</evidence>
<organism evidence="2 3">
    <name type="scientific">Cetraspora pellucida</name>
    <dbReference type="NCBI Taxonomy" id="1433469"/>
    <lineage>
        <taxon>Eukaryota</taxon>
        <taxon>Fungi</taxon>
        <taxon>Fungi incertae sedis</taxon>
        <taxon>Mucoromycota</taxon>
        <taxon>Glomeromycotina</taxon>
        <taxon>Glomeromycetes</taxon>
        <taxon>Diversisporales</taxon>
        <taxon>Gigasporaceae</taxon>
        <taxon>Cetraspora</taxon>
    </lineage>
</organism>
<sequence>MFNTNFLGDEPDFNMYLLNNKPNIGPNNKPNMKPNNEPNMEPDNKPDMEPEPIESDIESIETNLDCNDESSDKSNGWSSDEDISLINFAYHNGFSVRKYHSEKLNRKCIRHTYLYRYFSIYKPVKDKSLEKQRNKSSAQIDCPWKIHIRFQKKSYDLRVFSFVDKHESHPLTPVNCQFASQYRCLTQEISKDIKFYTQEGHLGATDQYHLLKASYSHHTLYKKAIYNAIQQFHNEKCVLKATNYVEPNVFMTDTNLAMSSQRAEATNSVIKKQLNYRNISLYNLFIELEKRLATEPIDNIIKNFLMPTSLKKQQDQMNLSAQYHATRVSHKDQYNKQIQEIDDKYIDDIFDYPQALTSHIFQQFNNSITMFKDTISNSAVEQSAVILISQFDISNFEVGVQPNYDTQAKTNTISLLCVGIKDLDQNLDNYQNIQKRYYTNQEKIKKWTFYYKLWGVAYKATEIATNAKDYSLLEILNNYINRSIHESSFQTKSQISSSSKENQVIEENDEVKQIQNLIKRYGKGRLSGRPTKKLCIQNSLEKEQLVMASQNIDNNNSNIKKYKYSLCNSLFYTKAHCSLNPKRNRQLLQKLPL</sequence>
<dbReference type="EMBL" id="CAJVQA010010322">
    <property type="protein sequence ID" value="CAG8695646.1"/>
    <property type="molecule type" value="Genomic_DNA"/>
</dbReference>
<evidence type="ECO:0000313" key="3">
    <source>
        <dbReference type="Proteomes" id="UP000789759"/>
    </source>
</evidence>